<gene>
    <name evidence="1" type="ORF">FWK35_00010335</name>
</gene>
<evidence type="ECO:0000313" key="2">
    <source>
        <dbReference type="Proteomes" id="UP000478052"/>
    </source>
</evidence>
<organism evidence="1 2">
    <name type="scientific">Aphis craccivora</name>
    <name type="common">Cowpea aphid</name>
    <dbReference type="NCBI Taxonomy" id="307492"/>
    <lineage>
        <taxon>Eukaryota</taxon>
        <taxon>Metazoa</taxon>
        <taxon>Ecdysozoa</taxon>
        <taxon>Arthropoda</taxon>
        <taxon>Hexapoda</taxon>
        <taxon>Insecta</taxon>
        <taxon>Pterygota</taxon>
        <taxon>Neoptera</taxon>
        <taxon>Paraneoptera</taxon>
        <taxon>Hemiptera</taxon>
        <taxon>Sternorrhyncha</taxon>
        <taxon>Aphidomorpha</taxon>
        <taxon>Aphidoidea</taxon>
        <taxon>Aphididae</taxon>
        <taxon>Aphidini</taxon>
        <taxon>Aphis</taxon>
        <taxon>Aphis</taxon>
    </lineage>
</organism>
<comment type="caution">
    <text evidence="1">The sequence shown here is derived from an EMBL/GenBank/DDBJ whole genome shotgun (WGS) entry which is preliminary data.</text>
</comment>
<proteinExistence type="predicted"/>
<keyword evidence="2" id="KW-1185">Reference proteome</keyword>
<dbReference type="EMBL" id="VUJU01001652">
    <property type="protein sequence ID" value="KAF0764363.1"/>
    <property type="molecule type" value="Genomic_DNA"/>
</dbReference>
<evidence type="ECO:0000313" key="1">
    <source>
        <dbReference type="EMBL" id="KAF0764363.1"/>
    </source>
</evidence>
<sequence length="42" mass="4976">MDKIIELQSEIYIQINSINESYKFQNTKSRKISTNEKKLKNG</sequence>
<accession>A0A6G0Z1W8</accession>
<name>A0A6G0Z1W8_APHCR</name>
<protein>
    <submittedName>
        <fullName evidence="1">Uncharacterized protein</fullName>
    </submittedName>
</protein>
<dbReference type="AlphaFoldDB" id="A0A6G0Z1W8"/>
<dbReference type="Proteomes" id="UP000478052">
    <property type="component" value="Unassembled WGS sequence"/>
</dbReference>
<reference evidence="1 2" key="1">
    <citation type="submission" date="2019-08" db="EMBL/GenBank/DDBJ databases">
        <title>Whole genome of Aphis craccivora.</title>
        <authorList>
            <person name="Voronova N.V."/>
            <person name="Shulinski R.S."/>
            <person name="Bandarenka Y.V."/>
            <person name="Zhorov D.G."/>
            <person name="Warner D."/>
        </authorList>
    </citation>
    <scope>NUCLEOTIDE SEQUENCE [LARGE SCALE GENOMIC DNA]</scope>
    <source>
        <strain evidence="1">180601</strain>
        <tissue evidence="1">Whole Body</tissue>
    </source>
</reference>